<organism evidence="1">
    <name type="scientific">Rhizophora mucronata</name>
    <name type="common">Asiatic mangrove</name>
    <dbReference type="NCBI Taxonomy" id="61149"/>
    <lineage>
        <taxon>Eukaryota</taxon>
        <taxon>Viridiplantae</taxon>
        <taxon>Streptophyta</taxon>
        <taxon>Embryophyta</taxon>
        <taxon>Tracheophyta</taxon>
        <taxon>Spermatophyta</taxon>
        <taxon>Magnoliopsida</taxon>
        <taxon>eudicotyledons</taxon>
        <taxon>Gunneridae</taxon>
        <taxon>Pentapetalae</taxon>
        <taxon>rosids</taxon>
        <taxon>fabids</taxon>
        <taxon>Malpighiales</taxon>
        <taxon>Rhizophoraceae</taxon>
        <taxon>Rhizophora</taxon>
    </lineage>
</organism>
<proteinExistence type="predicted"/>
<sequence length="74" mass="8335">MKMQFFQFGNGPGSLPFHAFKFIRASNGFSSPGLTVFSLHVDWQLSSLQEAFVDTCCCFLQGQNRRLVHLTSDC</sequence>
<evidence type="ECO:0000313" key="1">
    <source>
        <dbReference type="EMBL" id="MBW93282.1"/>
    </source>
</evidence>
<dbReference type="AlphaFoldDB" id="A0A2P2JIH6"/>
<dbReference type="EMBL" id="GGEC01012799">
    <property type="protein sequence ID" value="MBW93282.1"/>
    <property type="molecule type" value="Transcribed_RNA"/>
</dbReference>
<name>A0A2P2JIH6_RHIMU</name>
<reference evidence="1" key="1">
    <citation type="submission" date="2018-02" db="EMBL/GenBank/DDBJ databases">
        <title>Rhizophora mucronata_Transcriptome.</title>
        <authorList>
            <person name="Meera S.P."/>
            <person name="Sreeshan A."/>
            <person name="Augustine A."/>
        </authorList>
    </citation>
    <scope>NUCLEOTIDE SEQUENCE</scope>
    <source>
        <tissue evidence="1">Leaf</tissue>
    </source>
</reference>
<accession>A0A2P2JIH6</accession>
<protein>
    <submittedName>
        <fullName evidence="1">Uncharacterized protein</fullName>
    </submittedName>
</protein>